<dbReference type="PANTHER" id="PTHR24421:SF10">
    <property type="entry name" value="NITRATE_NITRITE SENSOR PROTEIN NARQ"/>
    <property type="match status" value="1"/>
</dbReference>
<keyword evidence="9" id="KW-0812">Transmembrane</keyword>
<evidence type="ECO:0000256" key="6">
    <source>
        <dbReference type="ARBA" id="ARBA00022777"/>
    </source>
</evidence>
<keyword evidence="9" id="KW-0472">Membrane</keyword>
<evidence type="ECO:0000256" key="3">
    <source>
        <dbReference type="ARBA" id="ARBA00022553"/>
    </source>
</evidence>
<evidence type="ECO:0000256" key="7">
    <source>
        <dbReference type="ARBA" id="ARBA00022840"/>
    </source>
</evidence>
<evidence type="ECO:0000256" key="9">
    <source>
        <dbReference type="SAM" id="Phobius"/>
    </source>
</evidence>
<dbReference type="GO" id="GO:0046983">
    <property type="term" value="F:protein dimerization activity"/>
    <property type="evidence" value="ECO:0007669"/>
    <property type="project" value="InterPro"/>
</dbReference>
<feature type="transmembrane region" description="Helical" evidence="9">
    <location>
        <begin position="50"/>
        <end position="71"/>
    </location>
</feature>
<keyword evidence="12" id="KW-1185">Reference proteome</keyword>
<feature type="transmembrane region" description="Helical" evidence="9">
    <location>
        <begin position="106"/>
        <end position="138"/>
    </location>
</feature>
<keyword evidence="8" id="KW-0902">Two-component regulatory system</keyword>
<reference evidence="11 12" key="1">
    <citation type="submission" date="2019-10" db="EMBL/GenBank/DDBJ databases">
        <title>Actinomadura rubteroloni sp. nov. and Actinomadura macrotermitis sp. nov., isolated from the gut of fungus growing-termite Macrotermes natalensis.</title>
        <authorList>
            <person name="Benndorf R."/>
            <person name="Martin K."/>
            <person name="Kuefner M."/>
            <person name="De Beer W."/>
            <person name="Kaster A.-K."/>
            <person name="Vollmers J."/>
            <person name="Poulsen M."/>
            <person name="Beemelmanns C."/>
        </authorList>
    </citation>
    <scope>NUCLEOTIDE SEQUENCE [LARGE SCALE GENOMIC DNA]</scope>
    <source>
        <strain evidence="11 12">RB68</strain>
    </source>
</reference>
<accession>A0A7K0BP04</accession>
<dbReference type="Proteomes" id="UP000487268">
    <property type="component" value="Unassembled WGS sequence"/>
</dbReference>
<dbReference type="Pfam" id="PF07730">
    <property type="entry name" value="HisKA_3"/>
    <property type="match status" value="1"/>
</dbReference>
<dbReference type="AlphaFoldDB" id="A0A7K0BP04"/>
<dbReference type="GO" id="GO:0005524">
    <property type="term" value="F:ATP binding"/>
    <property type="evidence" value="ECO:0007669"/>
    <property type="project" value="UniProtKB-KW"/>
</dbReference>
<evidence type="ECO:0000256" key="5">
    <source>
        <dbReference type="ARBA" id="ARBA00022741"/>
    </source>
</evidence>
<protein>
    <recommendedName>
        <fullName evidence="2">histidine kinase</fullName>
        <ecNumber evidence="2">2.7.13.3</ecNumber>
    </recommendedName>
</protein>
<dbReference type="GO" id="GO:0000155">
    <property type="term" value="F:phosphorelay sensor kinase activity"/>
    <property type="evidence" value="ECO:0007669"/>
    <property type="project" value="InterPro"/>
</dbReference>
<keyword evidence="4" id="KW-0808">Transferase</keyword>
<dbReference type="EMBL" id="WEGH01000001">
    <property type="protein sequence ID" value="MQY02582.1"/>
    <property type="molecule type" value="Genomic_DNA"/>
</dbReference>
<evidence type="ECO:0000256" key="2">
    <source>
        <dbReference type="ARBA" id="ARBA00012438"/>
    </source>
</evidence>
<dbReference type="Gene3D" id="3.30.565.10">
    <property type="entry name" value="Histidine kinase-like ATPase, C-terminal domain"/>
    <property type="match status" value="1"/>
</dbReference>
<comment type="caution">
    <text evidence="11">The sequence shown here is derived from an EMBL/GenBank/DDBJ whole genome shotgun (WGS) entry which is preliminary data.</text>
</comment>
<dbReference type="InterPro" id="IPR036890">
    <property type="entry name" value="HATPase_C_sf"/>
</dbReference>
<keyword evidence="3" id="KW-0597">Phosphoprotein</keyword>
<name>A0A7K0BP04_9ACTN</name>
<dbReference type="SUPFAM" id="SSF55874">
    <property type="entry name" value="ATPase domain of HSP90 chaperone/DNA topoisomerase II/histidine kinase"/>
    <property type="match status" value="1"/>
</dbReference>
<keyword evidence="5" id="KW-0547">Nucleotide-binding</keyword>
<evidence type="ECO:0000256" key="4">
    <source>
        <dbReference type="ARBA" id="ARBA00022679"/>
    </source>
</evidence>
<dbReference type="InterPro" id="IPR011712">
    <property type="entry name" value="Sig_transdc_His_kin_sub3_dim/P"/>
</dbReference>
<keyword evidence="6" id="KW-0418">Kinase</keyword>
<evidence type="ECO:0000256" key="1">
    <source>
        <dbReference type="ARBA" id="ARBA00000085"/>
    </source>
</evidence>
<keyword evidence="7" id="KW-0067">ATP-binding</keyword>
<comment type="catalytic activity">
    <reaction evidence="1">
        <text>ATP + protein L-histidine = ADP + protein N-phospho-L-histidine.</text>
        <dbReference type="EC" id="2.7.13.3"/>
    </reaction>
</comment>
<dbReference type="Gene3D" id="1.20.5.1930">
    <property type="match status" value="1"/>
</dbReference>
<organism evidence="11 12">
    <name type="scientific">Actinomadura macrotermitis</name>
    <dbReference type="NCBI Taxonomy" id="2585200"/>
    <lineage>
        <taxon>Bacteria</taxon>
        <taxon>Bacillati</taxon>
        <taxon>Actinomycetota</taxon>
        <taxon>Actinomycetes</taxon>
        <taxon>Streptosporangiales</taxon>
        <taxon>Thermomonosporaceae</taxon>
        <taxon>Actinomadura</taxon>
    </lineage>
</organism>
<dbReference type="EC" id="2.7.13.3" evidence="2"/>
<evidence type="ECO:0000313" key="11">
    <source>
        <dbReference type="EMBL" id="MQY02582.1"/>
    </source>
</evidence>
<dbReference type="RefSeq" id="WP_328593683.1">
    <property type="nucleotide sequence ID" value="NZ_WEGH01000001.1"/>
</dbReference>
<feature type="domain" description="Signal transduction histidine kinase subgroup 3 dimerisation and phosphoacceptor" evidence="10">
    <location>
        <begin position="209"/>
        <end position="274"/>
    </location>
</feature>
<dbReference type="InterPro" id="IPR050482">
    <property type="entry name" value="Sensor_HK_TwoCompSys"/>
</dbReference>
<keyword evidence="9" id="KW-1133">Transmembrane helix</keyword>
<feature type="transmembrane region" description="Helical" evidence="9">
    <location>
        <begin position="20"/>
        <end position="38"/>
    </location>
</feature>
<evidence type="ECO:0000259" key="10">
    <source>
        <dbReference type="Pfam" id="PF07730"/>
    </source>
</evidence>
<gene>
    <name evidence="11" type="ORF">ACRB68_06130</name>
</gene>
<evidence type="ECO:0000313" key="12">
    <source>
        <dbReference type="Proteomes" id="UP000487268"/>
    </source>
</evidence>
<evidence type="ECO:0000256" key="8">
    <source>
        <dbReference type="ARBA" id="ARBA00023012"/>
    </source>
</evidence>
<dbReference type="GO" id="GO:0016020">
    <property type="term" value="C:membrane"/>
    <property type="evidence" value="ECO:0007669"/>
    <property type="project" value="InterPro"/>
</dbReference>
<sequence length="409" mass="42876">MSRLLRLLLAKTTWRRWSYLVVGGALLMPYWFLGMSFVPPLPLGGPVLKGVLILLVLPGIATFVTGLVPAVRLLEGAAAKELIGGGLAALPVGAARSWESRARAGAWFALHLHAGVVISALSLAVPPFAVVTALSPVVDWGRGVLWLDARRWGPWEWLAVPVGVGSLAATLAVIAGTGTLLAWLAPRFLGPTAAERLADLEARAVRLAERNRLARELHDSVGHALSVVTLQAGAAGRVLDSDPAFAREALSAIEESARAALEDLDHVLGLLREDASRTAPQPTLADLDRLLEQTRIAGVALDAAVDPGVAHVPAAVSREAYRIVQESLTNALKHAGKVPVRLRIAVAGERLEIEVSNPLAGARTGPRPGGGRGLGGIRERVTVLRGELAAGPDGDDWRVGVTLPVGSGS</sequence>
<dbReference type="PANTHER" id="PTHR24421">
    <property type="entry name" value="NITRATE/NITRITE SENSOR PROTEIN NARX-RELATED"/>
    <property type="match status" value="1"/>
</dbReference>
<proteinExistence type="predicted"/>
<feature type="transmembrane region" description="Helical" evidence="9">
    <location>
        <begin position="158"/>
        <end position="184"/>
    </location>
</feature>